<dbReference type="Gene3D" id="1.25.40.10">
    <property type="entry name" value="Tetratricopeptide repeat domain"/>
    <property type="match status" value="1"/>
</dbReference>
<evidence type="ECO:0000313" key="3">
    <source>
        <dbReference type="Proteomes" id="UP001189813"/>
    </source>
</evidence>
<keyword evidence="1" id="KW-0802">TPR repeat</keyword>
<dbReference type="SUPFAM" id="SSF53756">
    <property type="entry name" value="UDP-Glycosyltransferase/glycogen phosphorylase"/>
    <property type="match status" value="1"/>
</dbReference>
<dbReference type="PROSITE" id="PS50005">
    <property type="entry name" value="TPR"/>
    <property type="match status" value="1"/>
</dbReference>
<dbReference type="PANTHER" id="PTHR44366">
    <property type="entry name" value="UDP-N-ACETYLGLUCOSAMINE--PEPTIDE N-ACETYLGLUCOSAMINYLTRANSFERASE 110 KDA SUBUNIT"/>
    <property type="match status" value="1"/>
</dbReference>
<protein>
    <recommendedName>
        <fullName evidence="4">Tetratricopeptide repeat protein</fullName>
    </recommendedName>
</protein>
<dbReference type="RefSeq" id="WP_316667387.1">
    <property type="nucleotide sequence ID" value="NZ_CATZBU010000010.1"/>
</dbReference>
<proteinExistence type="predicted"/>
<dbReference type="SUPFAM" id="SSF48452">
    <property type="entry name" value="TPR-like"/>
    <property type="match status" value="1"/>
</dbReference>
<sequence>MTDLDATATRVQRCFETGDLIEASGSIAEWLALAPGSADAATAQAHLLRLCGRYREAQEWIDRAFARAPAHGPAYVEAARLAAQLGDLDSALDGFAQAHCATPGAVDWWADWVAVAQQAQRTDIGIEVAALWCEAQPAAAHAWFMLGLMQQHAGAYDAALPAYARAMALDADFPMLRSNLAALHSSRGELAPALRLGQEAIRAEPNNHLAWTNLTNTWLLLREPANALIAARRAATLAPAYGLAQLALSNAARESQLWDEAFDAIVRGAQVSGADPQIQFSIAMLQLMRGDFHNGWINFEARWHGSPELKHSPEFCAERRWRGEPLTGKTLLIWGEQGHGDALQFIRFVPMVAKLVRDAGGAVVCCTFPPLVDLFKRSLAPHGVTILPSDIPELPGFDYQIPLASLPLALGITLETLPAPSSYLSPAQEKAGHWRARLQTNAALKVGLAWTGSRTHQRNPLRAVPPVLLARALAGHIGIEFHSLQKDAPEDVAQLKAAGLHVVDHTAEFQSFDDTAALISNLDLVITVCTSIAHLAGALGKPTWLLLDVNPHWVWMTERQDSPWYPTVRLYRQHAYRDWSAPLQALAVDVGRMIPADMASAR</sequence>
<dbReference type="EMBL" id="CATZBU010000010">
    <property type="protein sequence ID" value="CAJ0802409.1"/>
    <property type="molecule type" value="Genomic_DNA"/>
</dbReference>
<keyword evidence="3" id="KW-1185">Reference proteome</keyword>
<dbReference type="PANTHER" id="PTHR44366:SF1">
    <property type="entry name" value="UDP-N-ACETYLGLUCOSAMINE--PEPTIDE N-ACETYLGLUCOSAMINYLTRANSFERASE 110 KDA SUBUNIT"/>
    <property type="match status" value="1"/>
</dbReference>
<evidence type="ECO:0000313" key="2">
    <source>
        <dbReference type="EMBL" id="CAJ0802409.1"/>
    </source>
</evidence>
<dbReference type="Proteomes" id="UP001189813">
    <property type="component" value="Unassembled WGS sequence"/>
</dbReference>
<gene>
    <name evidence="2" type="ORF">LMG19083_03723</name>
</gene>
<dbReference type="InterPro" id="IPR037919">
    <property type="entry name" value="OGT"/>
</dbReference>
<name>A0ABN9J9C3_9RALS</name>
<comment type="caution">
    <text evidence="2">The sequence shown here is derived from an EMBL/GenBank/DDBJ whole genome shotgun (WGS) entry which is preliminary data.</text>
</comment>
<feature type="repeat" description="TPR" evidence="1">
    <location>
        <begin position="140"/>
        <end position="173"/>
    </location>
</feature>
<organism evidence="2 3">
    <name type="scientific">Ralstonia psammae</name>
    <dbReference type="NCBI Taxonomy" id="3058598"/>
    <lineage>
        <taxon>Bacteria</taxon>
        <taxon>Pseudomonadati</taxon>
        <taxon>Pseudomonadota</taxon>
        <taxon>Betaproteobacteria</taxon>
        <taxon>Burkholderiales</taxon>
        <taxon>Burkholderiaceae</taxon>
        <taxon>Ralstonia</taxon>
    </lineage>
</organism>
<dbReference type="Gene3D" id="3.40.50.2000">
    <property type="entry name" value="Glycogen Phosphorylase B"/>
    <property type="match status" value="1"/>
</dbReference>
<dbReference type="SMART" id="SM00028">
    <property type="entry name" value="TPR"/>
    <property type="match status" value="4"/>
</dbReference>
<evidence type="ECO:0008006" key="4">
    <source>
        <dbReference type="Google" id="ProtNLM"/>
    </source>
</evidence>
<dbReference type="InterPro" id="IPR011990">
    <property type="entry name" value="TPR-like_helical_dom_sf"/>
</dbReference>
<accession>A0ABN9J9C3</accession>
<evidence type="ECO:0000256" key="1">
    <source>
        <dbReference type="PROSITE-ProRule" id="PRU00339"/>
    </source>
</evidence>
<dbReference type="Pfam" id="PF13181">
    <property type="entry name" value="TPR_8"/>
    <property type="match status" value="1"/>
</dbReference>
<dbReference type="InterPro" id="IPR019734">
    <property type="entry name" value="TPR_rpt"/>
</dbReference>
<reference evidence="2 3" key="1">
    <citation type="submission" date="2023-07" db="EMBL/GenBank/DDBJ databases">
        <authorList>
            <person name="Peeters C."/>
        </authorList>
    </citation>
    <scope>NUCLEOTIDE SEQUENCE [LARGE SCALE GENOMIC DNA]</scope>
    <source>
        <strain evidence="2 3">LMG 19083</strain>
    </source>
</reference>